<protein>
    <submittedName>
        <fullName evidence="4">Serine/threonine-protein phosphatase</fullName>
    </submittedName>
</protein>
<dbReference type="RefSeq" id="WP_186746548.1">
    <property type="nucleotide sequence ID" value="NZ_CP060394.1"/>
</dbReference>
<dbReference type="InterPro" id="IPR036457">
    <property type="entry name" value="PPM-type-like_dom_sf"/>
</dbReference>
<dbReference type="InterPro" id="IPR001932">
    <property type="entry name" value="PPM-type_phosphatase-like_dom"/>
</dbReference>
<dbReference type="Pfam" id="PF07228">
    <property type="entry name" value="SpoIIE"/>
    <property type="match status" value="1"/>
</dbReference>
<feature type="transmembrane region" description="Helical" evidence="2">
    <location>
        <begin position="6"/>
        <end position="29"/>
    </location>
</feature>
<sequence length="347" mass="38083">MTSLGRLPYVILAANAILSGLTANLYLFIALRLRTYLFFVVSVLQIPLWIAFGYLVPIATRHYHLREPAPEAGVRVDAIAILVLVILSYSFFVRFLRGEGREAFRLSNELELAHGIQKTLVPPIHLRTEQFELYGRSDPSEKVGGDLVDALELEDGSTVAYIADIAGHGLQAGILMGMLKTAARTALLDAASTDARMVLPVLMDRLNRVLPSVKEPQMYATFAGFRLNPDGSVFYALAAHPPILHYRADARSEHLSTEQFPLGLLPVDGYSSAATTMASRDLLIVVTDGILEASDKSEDEFGLIRLQEVIARHATSSLPDMATAILTAARAFGKQIDDQTLLLIRRL</sequence>
<organism evidence="4 5">
    <name type="scientific">Alloacidobacterium dinghuense</name>
    <dbReference type="NCBI Taxonomy" id="2763107"/>
    <lineage>
        <taxon>Bacteria</taxon>
        <taxon>Pseudomonadati</taxon>
        <taxon>Acidobacteriota</taxon>
        <taxon>Terriglobia</taxon>
        <taxon>Terriglobales</taxon>
        <taxon>Acidobacteriaceae</taxon>
        <taxon>Alloacidobacterium</taxon>
    </lineage>
</organism>
<dbReference type="PANTHER" id="PTHR43156">
    <property type="entry name" value="STAGE II SPORULATION PROTEIN E-RELATED"/>
    <property type="match status" value="1"/>
</dbReference>
<proteinExistence type="predicted"/>
<dbReference type="PANTHER" id="PTHR43156:SF2">
    <property type="entry name" value="STAGE II SPORULATION PROTEIN E"/>
    <property type="match status" value="1"/>
</dbReference>
<keyword evidence="5" id="KW-1185">Reference proteome</keyword>
<dbReference type="AlphaFoldDB" id="A0A7G8BPD1"/>
<feature type="transmembrane region" description="Helical" evidence="2">
    <location>
        <begin position="78"/>
        <end position="96"/>
    </location>
</feature>
<dbReference type="InterPro" id="IPR052016">
    <property type="entry name" value="Bact_Sigma-Reg"/>
</dbReference>
<evidence type="ECO:0000256" key="2">
    <source>
        <dbReference type="SAM" id="Phobius"/>
    </source>
</evidence>
<keyword evidence="2" id="KW-1133">Transmembrane helix</keyword>
<keyword evidence="1" id="KW-0378">Hydrolase</keyword>
<evidence type="ECO:0000313" key="5">
    <source>
        <dbReference type="Proteomes" id="UP000515312"/>
    </source>
</evidence>
<keyword evidence="2" id="KW-0472">Membrane</keyword>
<evidence type="ECO:0000313" key="4">
    <source>
        <dbReference type="EMBL" id="QNI34401.1"/>
    </source>
</evidence>
<dbReference type="EMBL" id="CP060394">
    <property type="protein sequence ID" value="QNI34401.1"/>
    <property type="molecule type" value="Genomic_DNA"/>
</dbReference>
<dbReference type="GO" id="GO:0016791">
    <property type="term" value="F:phosphatase activity"/>
    <property type="evidence" value="ECO:0007669"/>
    <property type="project" value="TreeGrafter"/>
</dbReference>
<accession>A0A7G8BPD1</accession>
<dbReference type="Gene3D" id="3.60.40.10">
    <property type="entry name" value="PPM-type phosphatase domain"/>
    <property type="match status" value="1"/>
</dbReference>
<feature type="domain" description="PPM-type phosphatase" evidence="3">
    <location>
        <begin position="128"/>
        <end position="346"/>
    </location>
</feature>
<evidence type="ECO:0000256" key="1">
    <source>
        <dbReference type="ARBA" id="ARBA00022801"/>
    </source>
</evidence>
<reference evidence="4 5" key="1">
    <citation type="submission" date="2020-08" db="EMBL/GenBank/DDBJ databases">
        <title>Edaphobacter telluris sp. nov. and Acidobacterium dinghuensis sp. nov., two acidobacteria isolated from forest soil.</title>
        <authorList>
            <person name="Fu J."/>
            <person name="Qiu L."/>
        </authorList>
    </citation>
    <scope>NUCLEOTIDE SEQUENCE [LARGE SCALE GENOMIC DNA]</scope>
    <source>
        <strain evidence="4">4Y35</strain>
    </source>
</reference>
<dbReference type="SMART" id="SM00331">
    <property type="entry name" value="PP2C_SIG"/>
    <property type="match status" value="1"/>
</dbReference>
<dbReference type="Proteomes" id="UP000515312">
    <property type="component" value="Chromosome"/>
</dbReference>
<feature type="transmembrane region" description="Helical" evidence="2">
    <location>
        <begin position="36"/>
        <end position="58"/>
    </location>
</feature>
<name>A0A7G8BPD1_9BACT</name>
<evidence type="ECO:0000259" key="3">
    <source>
        <dbReference type="SMART" id="SM00331"/>
    </source>
</evidence>
<dbReference type="SUPFAM" id="SSF81606">
    <property type="entry name" value="PP2C-like"/>
    <property type="match status" value="1"/>
</dbReference>
<dbReference type="KEGG" id="adin:H7849_11200"/>
<keyword evidence="2" id="KW-0812">Transmembrane</keyword>
<gene>
    <name evidence="4" type="ORF">H7849_11200</name>
</gene>